<dbReference type="VEuPathDB" id="FungiDB:MGYG_01199"/>
<accession>E5QZE5</accession>
<dbReference type="Proteomes" id="UP000002669">
    <property type="component" value="Unassembled WGS sequence"/>
</dbReference>
<dbReference type="InParanoid" id="E5QZE5"/>
<gene>
    <name evidence="1" type="ORF">MGYG_01199</name>
</gene>
<sequence length="148" mass="16792">MCLRCPSPSQAVIVDFHSRSVWFHTNNPQPWRSRHQYPALIFPLGHLFSLGIEGELILHVQYPEPSNLNVSGAHFRQPGGFLGGLLRALCMSRPFSPSPPKRLPKKVGLKKRMFDPQLRSYFIDFPSLHTEVVVMATRFAISFHGIEA</sequence>
<protein>
    <submittedName>
        <fullName evidence="1">Uncharacterized protein</fullName>
    </submittedName>
</protein>
<name>E5QZE5_ARTGP</name>
<dbReference type="HOGENOM" id="CLU_1758367_0_0_1"/>
<dbReference type="EMBL" id="DS989822">
    <property type="protein sequence ID" value="EFQ98163.1"/>
    <property type="molecule type" value="Genomic_DNA"/>
</dbReference>
<reference evidence="2" key="1">
    <citation type="journal article" date="2012" name="MBio">
        <title>Comparative genome analysis of Trichophyton rubrum and related dermatophytes reveals candidate genes involved in infection.</title>
        <authorList>
            <person name="Martinez D.A."/>
            <person name="Oliver B.G."/>
            <person name="Graeser Y."/>
            <person name="Goldberg J.M."/>
            <person name="Li W."/>
            <person name="Martinez-Rossi N.M."/>
            <person name="Monod M."/>
            <person name="Shelest E."/>
            <person name="Barton R.C."/>
            <person name="Birch E."/>
            <person name="Brakhage A.A."/>
            <person name="Chen Z."/>
            <person name="Gurr S.J."/>
            <person name="Heiman D."/>
            <person name="Heitman J."/>
            <person name="Kosti I."/>
            <person name="Rossi A."/>
            <person name="Saif S."/>
            <person name="Samalova M."/>
            <person name="Saunders C.W."/>
            <person name="Shea T."/>
            <person name="Summerbell R.C."/>
            <person name="Xu J."/>
            <person name="Young S."/>
            <person name="Zeng Q."/>
            <person name="Birren B.W."/>
            <person name="Cuomo C.A."/>
            <person name="White T.C."/>
        </authorList>
    </citation>
    <scope>NUCLEOTIDE SEQUENCE [LARGE SCALE GENOMIC DNA]</scope>
    <source>
        <strain evidence="2">ATCC MYA-4604 / CBS 118893</strain>
    </source>
</reference>
<evidence type="ECO:0000313" key="2">
    <source>
        <dbReference type="Proteomes" id="UP000002669"/>
    </source>
</evidence>
<proteinExistence type="predicted"/>
<organism evidence="2">
    <name type="scientific">Arthroderma gypseum (strain ATCC MYA-4604 / CBS 118893)</name>
    <name type="common">Microsporum gypseum</name>
    <dbReference type="NCBI Taxonomy" id="535722"/>
    <lineage>
        <taxon>Eukaryota</taxon>
        <taxon>Fungi</taxon>
        <taxon>Dikarya</taxon>
        <taxon>Ascomycota</taxon>
        <taxon>Pezizomycotina</taxon>
        <taxon>Eurotiomycetes</taxon>
        <taxon>Eurotiomycetidae</taxon>
        <taxon>Onygenales</taxon>
        <taxon>Arthrodermataceae</taxon>
        <taxon>Nannizzia</taxon>
    </lineage>
</organism>
<keyword evidence="2" id="KW-1185">Reference proteome</keyword>
<dbReference type="AlphaFoldDB" id="E5QZE5"/>
<dbReference type="GeneID" id="10032440"/>
<evidence type="ECO:0000313" key="1">
    <source>
        <dbReference type="EMBL" id="EFQ98163.1"/>
    </source>
</evidence>
<dbReference type="RefSeq" id="XP_003177115.1">
    <property type="nucleotide sequence ID" value="XM_003177067.1"/>
</dbReference>